<organism evidence="2 3">
    <name type="scientific">Roseovarius halotolerans</name>
    <dbReference type="NCBI Taxonomy" id="505353"/>
    <lineage>
        <taxon>Bacteria</taxon>
        <taxon>Pseudomonadati</taxon>
        <taxon>Pseudomonadota</taxon>
        <taxon>Alphaproteobacteria</taxon>
        <taxon>Rhodobacterales</taxon>
        <taxon>Roseobacteraceae</taxon>
        <taxon>Roseovarius</taxon>
    </lineage>
</organism>
<evidence type="ECO:0000313" key="3">
    <source>
        <dbReference type="Proteomes" id="UP000193207"/>
    </source>
</evidence>
<keyword evidence="3" id="KW-1185">Reference proteome</keyword>
<reference evidence="2 3" key="1">
    <citation type="submission" date="2017-03" db="EMBL/GenBank/DDBJ databases">
        <authorList>
            <person name="Afonso C.L."/>
            <person name="Miller P.J."/>
            <person name="Scott M.A."/>
            <person name="Spackman E."/>
            <person name="Goraichik I."/>
            <person name="Dimitrov K.M."/>
            <person name="Suarez D.L."/>
            <person name="Swayne D.E."/>
        </authorList>
    </citation>
    <scope>NUCLEOTIDE SEQUENCE [LARGE SCALE GENOMIC DNA]</scope>
    <source>
        <strain evidence="2 3">CECT 8110</strain>
    </source>
</reference>
<dbReference type="OrthoDB" id="7058251at2"/>
<feature type="domain" description="Tll0287-like" evidence="1">
    <location>
        <begin position="105"/>
        <end position="257"/>
    </location>
</feature>
<accession>A0A1X6ZYH2</accession>
<evidence type="ECO:0000259" key="1">
    <source>
        <dbReference type="Pfam" id="PF11845"/>
    </source>
</evidence>
<protein>
    <recommendedName>
        <fullName evidence="1">Tll0287-like domain-containing protein</fullName>
    </recommendedName>
</protein>
<proteinExistence type="predicted"/>
<name>A0A1X6ZYH2_9RHOB</name>
<gene>
    <name evidence="2" type="ORF">ROH8110_03637</name>
</gene>
<dbReference type="InterPro" id="IPR021796">
    <property type="entry name" value="Tll0287-like_dom"/>
</dbReference>
<dbReference type="Pfam" id="PF11845">
    <property type="entry name" value="Tll0287-like"/>
    <property type="match status" value="1"/>
</dbReference>
<sequence length="260" mass="27966">MCFAAPGGLRRPIFLIGLIAFGLVSAFSAAVAQADSDEAVELETALRLASLLREARAVIGANQDLINDPERGEKGLTGAVVLEVARENYRKANGVPPLYDGQGAREAALISAQMRAIGDVMAENQSTINREGVGFKGFVPAVFGRLVNERFYELEGDQAVIKVTAPPHLVRNRKARPDDWEIGVIADHLTSEDWPRNKIFAAEANYKGQPAYRVLVPEYYSEGCIACHGGPKGEIDVTGYPKEGGQVGDLGGVISISLMR</sequence>
<dbReference type="Proteomes" id="UP000193207">
    <property type="component" value="Unassembled WGS sequence"/>
</dbReference>
<dbReference type="AlphaFoldDB" id="A0A1X6ZYH2"/>
<dbReference type="EMBL" id="FWFU01000006">
    <property type="protein sequence ID" value="SLN64800.1"/>
    <property type="molecule type" value="Genomic_DNA"/>
</dbReference>
<evidence type="ECO:0000313" key="2">
    <source>
        <dbReference type="EMBL" id="SLN64800.1"/>
    </source>
</evidence>